<evidence type="ECO:0000259" key="5">
    <source>
        <dbReference type="Pfam" id="PF04945"/>
    </source>
</evidence>
<feature type="domain" description="YHS" evidence="5">
    <location>
        <begin position="521"/>
        <end position="549"/>
    </location>
</feature>
<dbReference type="InterPro" id="IPR009078">
    <property type="entry name" value="Ferritin-like_SF"/>
</dbReference>
<dbReference type="Pfam" id="PF04945">
    <property type="entry name" value="YHS"/>
    <property type="match status" value="1"/>
</dbReference>
<dbReference type="GO" id="GO:0030288">
    <property type="term" value="C:outer membrane-bounded periplasmic space"/>
    <property type="evidence" value="ECO:0007669"/>
    <property type="project" value="TreeGrafter"/>
</dbReference>
<feature type="domain" description="Heavy metal binding" evidence="6">
    <location>
        <begin position="355"/>
        <end position="380"/>
    </location>
</feature>
<dbReference type="InterPro" id="IPR058792">
    <property type="entry name" value="Beta-barrel_RND_2"/>
</dbReference>
<dbReference type="GO" id="GO:0016020">
    <property type="term" value="C:membrane"/>
    <property type="evidence" value="ECO:0007669"/>
    <property type="project" value="InterPro"/>
</dbReference>
<proteinExistence type="inferred from homology"/>
<dbReference type="GO" id="GO:0046914">
    <property type="term" value="F:transition metal ion binding"/>
    <property type="evidence" value="ECO:0007669"/>
    <property type="project" value="TreeGrafter"/>
</dbReference>
<evidence type="ECO:0000313" key="10">
    <source>
        <dbReference type="Proteomes" id="UP001431776"/>
    </source>
</evidence>
<feature type="compositionally biased region" description="Basic and acidic residues" evidence="3">
    <location>
        <begin position="556"/>
        <end position="572"/>
    </location>
</feature>
<dbReference type="Proteomes" id="UP001431776">
    <property type="component" value="Unassembled WGS sequence"/>
</dbReference>
<comment type="similarity">
    <text evidence="1">Belongs to the membrane fusion protein (MFP) (TC 8.A.1) family.</text>
</comment>
<dbReference type="GO" id="GO:0022857">
    <property type="term" value="F:transmembrane transporter activity"/>
    <property type="evidence" value="ECO:0007669"/>
    <property type="project" value="InterPro"/>
</dbReference>
<dbReference type="Gene3D" id="2.40.420.20">
    <property type="match status" value="1"/>
</dbReference>
<keyword evidence="2" id="KW-0813">Transport</keyword>
<keyword evidence="10" id="KW-1185">Reference proteome</keyword>
<gene>
    <name evidence="9" type="ORF">QJ522_00385</name>
</gene>
<protein>
    <submittedName>
        <fullName evidence="9">Efflux RND transporter periplasmic adaptor subunit</fullName>
    </submittedName>
</protein>
<dbReference type="AlphaFoldDB" id="A0AAW6TUT6"/>
<dbReference type="NCBIfam" id="TIGR01730">
    <property type="entry name" value="RND_mfp"/>
    <property type="match status" value="1"/>
</dbReference>
<evidence type="ECO:0000313" key="9">
    <source>
        <dbReference type="EMBL" id="MDI6447484.1"/>
    </source>
</evidence>
<evidence type="ECO:0000256" key="4">
    <source>
        <dbReference type="SAM" id="Phobius"/>
    </source>
</evidence>
<dbReference type="InterPro" id="IPR012348">
    <property type="entry name" value="RNR-like"/>
</dbReference>
<dbReference type="Gene3D" id="2.40.30.170">
    <property type="match status" value="1"/>
</dbReference>
<evidence type="ECO:0000259" key="7">
    <source>
        <dbReference type="Pfam" id="PF25919"/>
    </source>
</evidence>
<dbReference type="InterPro" id="IPR051909">
    <property type="entry name" value="MFP_Cation_Efflux"/>
</dbReference>
<feature type="domain" description="Heavy metal binding" evidence="6">
    <location>
        <begin position="49"/>
        <end position="75"/>
    </location>
</feature>
<evidence type="ECO:0000256" key="2">
    <source>
        <dbReference type="ARBA" id="ARBA00022448"/>
    </source>
</evidence>
<dbReference type="InterPro" id="IPR045800">
    <property type="entry name" value="HMBD"/>
</dbReference>
<name>A0AAW6TUT6_9BACT</name>
<dbReference type="Pfam" id="PF25954">
    <property type="entry name" value="Beta-barrel_RND_2"/>
    <property type="match status" value="1"/>
</dbReference>
<dbReference type="RefSeq" id="WP_349242894.1">
    <property type="nucleotide sequence ID" value="NZ_JASCXX010000001.1"/>
</dbReference>
<dbReference type="Gene3D" id="2.40.50.100">
    <property type="match status" value="1"/>
</dbReference>
<dbReference type="SUPFAM" id="SSF47240">
    <property type="entry name" value="Ferritin-like"/>
    <property type="match status" value="1"/>
</dbReference>
<keyword evidence="4" id="KW-0812">Transmembrane</keyword>
<evidence type="ECO:0000259" key="6">
    <source>
        <dbReference type="Pfam" id="PF19335"/>
    </source>
</evidence>
<dbReference type="PANTHER" id="PTHR30097">
    <property type="entry name" value="CATION EFFLUX SYSTEM PROTEIN CUSB"/>
    <property type="match status" value="1"/>
</dbReference>
<dbReference type="Pfam" id="PF25919">
    <property type="entry name" value="BSH_CusB"/>
    <property type="match status" value="1"/>
</dbReference>
<dbReference type="FunFam" id="2.40.30.170:FF:000010">
    <property type="entry name" value="Efflux RND transporter periplasmic adaptor subunit"/>
    <property type="match status" value="1"/>
</dbReference>
<dbReference type="InterPro" id="IPR006143">
    <property type="entry name" value="RND_pump_MFP"/>
</dbReference>
<organism evidence="9 10">
    <name type="scientific">Anaerobaca lacustris</name>
    <dbReference type="NCBI Taxonomy" id="3044600"/>
    <lineage>
        <taxon>Bacteria</taxon>
        <taxon>Pseudomonadati</taxon>
        <taxon>Planctomycetota</taxon>
        <taxon>Phycisphaerae</taxon>
        <taxon>Sedimentisphaerales</taxon>
        <taxon>Anaerobacaceae</taxon>
        <taxon>Anaerobaca</taxon>
    </lineage>
</organism>
<keyword evidence="4" id="KW-1133">Transmembrane helix</keyword>
<evidence type="ECO:0000256" key="3">
    <source>
        <dbReference type="SAM" id="MobiDB-lite"/>
    </source>
</evidence>
<keyword evidence="4" id="KW-0472">Membrane</keyword>
<dbReference type="PANTHER" id="PTHR30097:SF15">
    <property type="entry name" value="CATION EFFLUX SYSTEM PROTEIN CUSB"/>
    <property type="match status" value="1"/>
</dbReference>
<dbReference type="GO" id="GO:0016491">
    <property type="term" value="F:oxidoreductase activity"/>
    <property type="evidence" value="ECO:0007669"/>
    <property type="project" value="InterPro"/>
</dbReference>
<reference evidence="9" key="1">
    <citation type="submission" date="2023-05" db="EMBL/GenBank/DDBJ databases">
        <title>Anaerotaeda fermentans gen. nov., sp. nov., a novel anaerobic planctomycete of the new family within the order Sedimentisphaerales isolated from Taman Peninsula, Russia.</title>
        <authorList>
            <person name="Khomyakova M.A."/>
            <person name="Merkel A.Y."/>
            <person name="Slobodkin A.I."/>
        </authorList>
    </citation>
    <scope>NUCLEOTIDE SEQUENCE</scope>
    <source>
        <strain evidence="9">M17dextr</strain>
    </source>
</reference>
<feature type="domain" description="CusB-like barrel-sandwich hybrid" evidence="7">
    <location>
        <begin position="130"/>
        <end position="258"/>
    </location>
</feature>
<evidence type="ECO:0000256" key="1">
    <source>
        <dbReference type="ARBA" id="ARBA00009477"/>
    </source>
</evidence>
<feature type="domain" description="CusB-like beta-barrel" evidence="8">
    <location>
        <begin position="263"/>
        <end position="339"/>
    </location>
</feature>
<feature type="transmembrane region" description="Helical" evidence="4">
    <location>
        <begin position="12"/>
        <end position="29"/>
    </location>
</feature>
<sequence>MQQTIRLSKRLIGAAFLIAAGFFAGYLVSPHMRTEAATQGAHADQGPEKWYCSMHPQIIRDRPGLCPICEMDLIPMPTSLVADAAPRELAVSETAAKLMDIQTSPVERRPAVVEVRMVGKVDYDETRVKSIAAWSPGRIDRLYVDFTGTRVRQGDHLVELYSPELISAQAELLQAVRAAARASTETSEYLKDSARTTLDAARQKLHLLGLTSEQIEKIETSGELLTHVTIYSPISGVVIGKMATEGMYVGTGSHIYTVADLSEVWVKLDAYESDLPWIRYGQQVTFAAEAHPGQVFKGWISFIAPTLDARTRTVKVRVNVPNADERIKPEMFVRAVVQSRVAQEGKVMHVDMAGKWTCPMHPSIVRDQAGSCDICQMDLVTTESLGYVAAEEDEHLPLVIPASAPLITGKRAVVYVKKPDTEHPTFEGRQIVLGPRAGDFYIVKEGLAEGEQVVTNGGFKIDSALQIQAKPSMMNPEGEAMPAGHQHGGHAAVQDAPAPGTPAAIQPLCPVMDAPIDPSVYVEYEGRRVYFCCSGCDKKFLADPERYLHKLPQFQRPRDESSADTDHSHHNH</sequence>
<dbReference type="Gene3D" id="1.10.620.20">
    <property type="entry name" value="Ribonucleotide Reductase, subunit A"/>
    <property type="match status" value="1"/>
</dbReference>
<comment type="caution">
    <text evidence="9">The sequence shown here is derived from an EMBL/GenBank/DDBJ whole genome shotgun (WGS) entry which is preliminary data.</text>
</comment>
<evidence type="ECO:0000259" key="8">
    <source>
        <dbReference type="Pfam" id="PF25954"/>
    </source>
</evidence>
<dbReference type="InterPro" id="IPR058790">
    <property type="entry name" value="BSH_CusB"/>
</dbReference>
<accession>A0AAW6TUT6</accession>
<feature type="region of interest" description="Disordered" evidence="3">
    <location>
        <begin position="551"/>
        <end position="572"/>
    </location>
</feature>
<dbReference type="InterPro" id="IPR007029">
    <property type="entry name" value="YHS_dom"/>
</dbReference>
<dbReference type="EMBL" id="JASCXX010000001">
    <property type="protein sequence ID" value="MDI6447484.1"/>
    <property type="molecule type" value="Genomic_DNA"/>
</dbReference>
<dbReference type="SUPFAM" id="SSF111369">
    <property type="entry name" value="HlyD-like secretion proteins"/>
    <property type="match status" value="1"/>
</dbReference>
<dbReference type="Pfam" id="PF19335">
    <property type="entry name" value="HMBD"/>
    <property type="match status" value="2"/>
</dbReference>
<dbReference type="GO" id="GO:0060003">
    <property type="term" value="P:copper ion export"/>
    <property type="evidence" value="ECO:0007669"/>
    <property type="project" value="TreeGrafter"/>
</dbReference>
<dbReference type="GO" id="GO:0015679">
    <property type="term" value="P:plasma membrane copper ion transport"/>
    <property type="evidence" value="ECO:0007669"/>
    <property type="project" value="TreeGrafter"/>
</dbReference>